<dbReference type="EnsemblMetazoa" id="ASTEI02469-RA">
    <property type="protein sequence ID" value="ASTEI02469-PA"/>
    <property type="gene ID" value="ASTEI02469"/>
</dbReference>
<dbReference type="Proteomes" id="UP000076408">
    <property type="component" value="Unassembled WGS sequence"/>
</dbReference>
<accession>A0A182Y1Y3</accession>
<feature type="compositionally biased region" description="Basic and acidic residues" evidence="1">
    <location>
        <begin position="94"/>
        <end position="107"/>
    </location>
</feature>
<proteinExistence type="predicted"/>
<feature type="compositionally biased region" description="Basic residues" evidence="1">
    <location>
        <begin position="154"/>
        <end position="167"/>
    </location>
</feature>
<feature type="region of interest" description="Disordered" evidence="1">
    <location>
        <begin position="56"/>
        <end position="256"/>
    </location>
</feature>
<dbReference type="VEuPathDB" id="VectorBase:ASTEI02469"/>
<evidence type="ECO:0000313" key="2">
    <source>
        <dbReference type="EnsemblMetazoa" id="ASTEI02469-PA"/>
    </source>
</evidence>
<feature type="compositionally biased region" description="Basic and acidic residues" evidence="1">
    <location>
        <begin position="599"/>
        <end position="609"/>
    </location>
</feature>
<feature type="compositionally biased region" description="Basic residues" evidence="1">
    <location>
        <begin position="237"/>
        <end position="248"/>
    </location>
</feature>
<feature type="region of interest" description="Disordered" evidence="1">
    <location>
        <begin position="369"/>
        <end position="424"/>
    </location>
</feature>
<keyword evidence="3" id="KW-1185">Reference proteome</keyword>
<dbReference type="OMA" id="ACETNEW"/>
<organism evidence="2 3">
    <name type="scientific">Anopheles stephensi</name>
    <name type="common">Indo-Pakistan malaria mosquito</name>
    <dbReference type="NCBI Taxonomy" id="30069"/>
    <lineage>
        <taxon>Eukaryota</taxon>
        <taxon>Metazoa</taxon>
        <taxon>Ecdysozoa</taxon>
        <taxon>Arthropoda</taxon>
        <taxon>Hexapoda</taxon>
        <taxon>Insecta</taxon>
        <taxon>Pterygota</taxon>
        <taxon>Neoptera</taxon>
        <taxon>Endopterygota</taxon>
        <taxon>Diptera</taxon>
        <taxon>Nematocera</taxon>
        <taxon>Culicoidea</taxon>
        <taxon>Culicidae</taxon>
        <taxon>Anophelinae</taxon>
        <taxon>Anopheles</taxon>
    </lineage>
</organism>
<evidence type="ECO:0000313" key="3">
    <source>
        <dbReference type="Proteomes" id="UP000076408"/>
    </source>
</evidence>
<evidence type="ECO:0000256" key="1">
    <source>
        <dbReference type="SAM" id="MobiDB-lite"/>
    </source>
</evidence>
<feature type="compositionally biased region" description="Polar residues" evidence="1">
    <location>
        <begin position="572"/>
        <end position="593"/>
    </location>
</feature>
<reference evidence="2" key="2">
    <citation type="submission" date="2020-05" db="UniProtKB">
        <authorList>
            <consortium name="EnsemblMetazoa"/>
        </authorList>
    </citation>
    <scope>IDENTIFICATION</scope>
    <source>
        <strain evidence="2">Indian</strain>
    </source>
</reference>
<name>A0A182Y1Y3_ANOST</name>
<dbReference type="VEuPathDB" id="VectorBase:ASTE011539"/>
<dbReference type="VEuPathDB" id="VectorBase:ASTEI20_033314"/>
<reference evidence="3" key="1">
    <citation type="journal article" date="2014" name="Genome Biol.">
        <title>Genome analysis of a major urban malaria vector mosquito, Anopheles stephensi.</title>
        <authorList>
            <person name="Jiang X."/>
            <person name="Peery A."/>
            <person name="Hall A.B."/>
            <person name="Sharma A."/>
            <person name="Chen X.G."/>
            <person name="Waterhouse R.M."/>
            <person name="Komissarov A."/>
            <person name="Riehle M.M."/>
            <person name="Shouche Y."/>
            <person name="Sharakhova M.V."/>
            <person name="Lawson D."/>
            <person name="Pakpour N."/>
            <person name="Arensburger P."/>
            <person name="Davidson V.L."/>
            <person name="Eiglmeier K."/>
            <person name="Emrich S."/>
            <person name="George P."/>
            <person name="Kennedy R.C."/>
            <person name="Mane S.P."/>
            <person name="Maslen G."/>
            <person name="Oringanje C."/>
            <person name="Qi Y."/>
            <person name="Settlage R."/>
            <person name="Tojo M."/>
            <person name="Tubio J.M."/>
            <person name="Unger M.F."/>
            <person name="Wang B."/>
            <person name="Vernick K.D."/>
            <person name="Ribeiro J.M."/>
            <person name="James A.A."/>
            <person name="Michel K."/>
            <person name="Riehle M.A."/>
            <person name="Luckhart S."/>
            <person name="Sharakhov I.V."/>
            <person name="Tu Z."/>
        </authorList>
    </citation>
    <scope>NUCLEOTIDE SEQUENCE [LARGE SCALE GENOMIC DNA]</scope>
    <source>
        <strain evidence="3">Indian</strain>
    </source>
</reference>
<feature type="compositionally biased region" description="Acidic residues" evidence="1">
    <location>
        <begin position="505"/>
        <end position="526"/>
    </location>
</feature>
<dbReference type="AlphaFoldDB" id="A0A182Y1Y3"/>
<feature type="region of interest" description="Disordered" evidence="1">
    <location>
        <begin position="1"/>
        <end position="33"/>
    </location>
</feature>
<protein>
    <submittedName>
        <fullName evidence="2">Uncharacterized protein</fullName>
    </submittedName>
</protein>
<sequence>MSAGVVAQTADNAPNVGPVAASAKPTTSKANRKKDLIESTLAFAAQNIDLTRPKVAASQAQSHDSELFWTTIDRNGRKKRIASVPDQEPATAIETEKESSREERTNEKSTAGDTQRLDVTLQRTEAPTVLDSQPLPVPNDVGTDSSGKKEPQTKSKKKTNKHKRQQQLRKSVGNFNKQPLEGFQLIEPEFTSSGAGHRRGRSSDKAGRVEPAAQKALSAVVESVQDSSKKETSVTSSRKHKPKKNRKLKPTEEQDETVIEKTNEVENDIKQVVQTGTVLENGDLEQVGRKQDSMELVSTPTDQESSMEEKPVFAHNEMEVNEILPPVIEEKQIANVQLSVDTHAFVAAAKQLAISPISLNSPTLPALEEDEAEDHVDGADDGIGSEGDDMRTKRGSMSGAGYTESIDSGLQSPAPCGGVASPETSSMVSSIESQPANDLPGVNSTQSALSQVVGTWLMSKLQVHEPEEVFILPSNPLLIQRLERFHQLQRRERRERLRGAVSSESEGEDEEYDLEDENDEDADSDYMSDGQGRIDRTQSDDATSSNPGSPLNSTQQQGAGLVQKTHLEDAPTGSQLANESQRPAVQHSDSGNIGASVHRAADSKRCVIM</sequence>
<feature type="compositionally biased region" description="Polar residues" evidence="1">
    <location>
        <begin position="540"/>
        <end position="558"/>
    </location>
</feature>
<feature type="region of interest" description="Disordered" evidence="1">
    <location>
        <begin position="494"/>
        <end position="609"/>
    </location>
</feature>